<dbReference type="EMBL" id="KV454429">
    <property type="protein sequence ID" value="ODQ80462.1"/>
    <property type="molecule type" value="Genomic_DNA"/>
</dbReference>
<feature type="signal peptide" evidence="1">
    <location>
        <begin position="1"/>
        <end position="21"/>
    </location>
</feature>
<sequence length="550" mass="56837">MKLCLTGILVVWALFAQVTQALVITTVSTYLAPPGPTSICLTFATLGGQGATAWHASVYFHEISSSLLSAQFEFIWYFSFDSPINANLFTASVITNVVNLVDDTSVTVNPAQGAFVLLYSDTVLSVLGIITVCLNNLNELIGYEATFLINSTPIATVDVGSDLLWSSSLQLSLLCSAGSTGPSCIGISYPAIGCYTPSQCSGNAPSVQTLTIQGTNSVGCIVYSVLRYSYSTLTLVTTQVTILTTTLLYTTSSNTGNILFPKWTTYVVTQTSTSTIPLTTISTVLNPVATSLVSGYTSCCVGCTAYLTGVSSTDTNGNIIYKSESVIITTGSGGTTTTSINVFATSTYTVCPQCSVYTSLLSSTNSNGNVVVVSQSVRVTTNSNGALSTTSSAIGTTTICTRCSSYTSAVSSTDSNGNIVIITEIIAVTTNSAGVIGTGTTPIGTSTFIMCPLCTVYTTAVSTTDTNGNIVITTESVRVTTNAQGSLSTTSSAIGTSTFIVCPLCTVYTTAVSTTDTNGNIVITTESVRVTTNAQGSLSTTSSAIGTSTF</sequence>
<reference evidence="3" key="1">
    <citation type="submission" date="2016-05" db="EMBL/GenBank/DDBJ databases">
        <title>Comparative genomics of biotechnologically important yeasts.</title>
        <authorList>
            <consortium name="DOE Joint Genome Institute"/>
            <person name="Riley R."/>
            <person name="Haridas S."/>
            <person name="Wolfe K.H."/>
            <person name="Lopes M.R."/>
            <person name="Hittinger C.T."/>
            <person name="Goker M."/>
            <person name="Salamov A."/>
            <person name="Wisecaver J."/>
            <person name="Long T.M."/>
            <person name="Aerts A.L."/>
            <person name="Barry K."/>
            <person name="Choi C."/>
            <person name="Clum A."/>
            <person name="Coughlan A.Y."/>
            <person name="Deshpande S."/>
            <person name="Douglass A.P."/>
            <person name="Hanson S.J."/>
            <person name="Klenk H.-P."/>
            <person name="Labutti K."/>
            <person name="Lapidus A."/>
            <person name="Lindquist E."/>
            <person name="Lipzen A."/>
            <person name="Meier-Kolthoff J.P."/>
            <person name="Ohm R.A."/>
            <person name="Otillar R.P."/>
            <person name="Pangilinan J."/>
            <person name="Peng Y."/>
            <person name="Rokas A."/>
            <person name="Rosa C.A."/>
            <person name="Scheuner C."/>
            <person name="Sibirny A.A."/>
            <person name="Slot J.C."/>
            <person name="Stielow J.B."/>
            <person name="Sun H."/>
            <person name="Kurtzman C.P."/>
            <person name="Blackwell M."/>
            <person name="Grigoriev I.V."/>
            <person name="Jeffries T.W."/>
        </authorList>
    </citation>
    <scope>NUCLEOTIDE SEQUENCE [LARGE SCALE GENOMIC DNA]</scope>
    <source>
        <strain evidence="3">NRRL Y-12698</strain>
    </source>
</reference>
<accession>A0A1E3QTY0</accession>
<dbReference type="AlphaFoldDB" id="A0A1E3QTY0"/>
<dbReference type="Proteomes" id="UP000094336">
    <property type="component" value="Unassembled WGS sequence"/>
</dbReference>
<dbReference type="GeneID" id="30144819"/>
<feature type="non-terminal residue" evidence="2">
    <location>
        <position position="550"/>
    </location>
</feature>
<evidence type="ECO:0000256" key="1">
    <source>
        <dbReference type="SAM" id="SignalP"/>
    </source>
</evidence>
<keyword evidence="3" id="KW-1185">Reference proteome</keyword>
<protein>
    <submittedName>
        <fullName evidence="2">Uncharacterized protein</fullName>
    </submittedName>
</protein>
<name>A0A1E3QTY0_9ASCO</name>
<organism evidence="2 3">
    <name type="scientific">Babjeviella inositovora NRRL Y-12698</name>
    <dbReference type="NCBI Taxonomy" id="984486"/>
    <lineage>
        <taxon>Eukaryota</taxon>
        <taxon>Fungi</taxon>
        <taxon>Dikarya</taxon>
        <taxon>Ascomycota</taxon>
        <taxon>Saccharomycotina</taxon>
        <taxon>Pichiomycetes</taxon>
        <taxon>Serinales incertae sedis</taxon>
        <taxon>Babjeviella</taxon>
    </lineage>
</organism>
<keyword evidence="1" id="KW-0732">Signal</keyword>
<feature type="chain" id="PRO_5009134378" evidence="1">
    <location>
        <begin position="22"/>
        <end position="550"/>
    </location>
</feature>
<dbReference type="RefSeq" id="XP_018985790.1">
    <property type="nucleotide sequence ID" value="XM_019126965.1"/>
</dbReference>
<proteinExistence type="predicted"/>
<evidence type="ECO:0000313" key="3">
    <source>
        <dbReference type="Proteomes" id="UP000094336"/>
    </source>
</evidence>
<evidence type="ECO:0000313" key="2">
    <source>
        <dbReference type="EMBL" id="ODQ80462.1"/>
    </source>
</evidence>
<gene>
    <name evidence="2" type="ORF">BABINDRAFT_124197</name>
</gene>